<evidence type="ECO:0000259" key="3">
    <source>
        <dbReference type="Pfam" id="PF00561"/>
    </source>
</evidence>
<dbReference type="AlphaFoldDB" id="A0A094ILM0"/>
<comment type="caution">
    <text evidence="4">The sequence shown here is derived from an EMBL/GenBank/DDBJ whole genome shotgun (WGS) entry which is preliminary data.</text>
</comment>
<dbReference type="InterPro" id="IPR000073">
    <property type="entry name" value="AB_hydrolase_1"/>
</dbReference>
<reference evidence="4 5" key="1">
    <citation type="submission" date="2014-06" db="EMBL/GenBank/DDBJ databases">
        <title>Draft genome sequence of Idiomarina sp. MCCC 1A10513.</title>
        <authorList>
            <person name="Du J."/>
            <person name="Lai Q."/>
            <person name="Shao Z."/>
        </authorList>
    </citation>
    <scope>NUCLEOTIDE SEQUENCE [LARGE SCALE GENOMIC DNA]</scope>
    <source>
        <strain evidence="4 5">MCCC 1A10513</strain>
    </source>
</reference>
<comment type="similarity">
    <text evidence="1">Belongs to the AB hydrolase superfamily.</text>
</comment>
<keyword evidence="2" id="KW-0378">Hydrolase</keyword>
<dbReference type="GO" id="GO:0016020">
    <property type="term" value="C:membrane"/>
    <property type="evidence" value="ECO:0007669"/>
    <property type="project" value="TreeGrafter"/>
</dbReference>
<dbReference type="InterPro" id="IPR050266">
    <property type="entry name" value="AB_hydrolase_sf"/>
</dbReference>
<evidence type="ECO:0000313" key="5">
    <source>
        <dbReference type="Proteomes" id="UP000053718"/>
    </source>
</evidence>
<keyword evidence="5" id="KW-1185">Reference proteome</keyword>
<sequence length="301" mass="33692">MTDHFQQAQLSAEPVSFQLNWGSLAGLRWGDPNGTVILALHGWLDNANSFVPLAEHFLASSAAQNYQLIALDWAGHGHSDHRPTGNYYPFLDYVYDLVQLTERQQWHSIHVIGHSMGGYAANLLAGVRPDLVLSLTIIEAFGLLTSPAEKILEDLRQSFKSRSLQQQKRRPHYLDLATAVQARLQAGDFSEPLAALLVQRGIEQLAENDFRFRADGQLRTKSPLRMSTEQVSAILQAIACPMQLILGSHGHRKQLEQGLAQWQTCVPQLQIAEVTGGHHVHMEQPEAIWRHVRDLLATAKR</sequence>
<dbReference type="EMBL" id="JPIN01000007">
    <property type="protein sequence ID" value="KFZ28590.1"/>
    <property type="molecule type" value="Genomic_DNA"/>
</dbReference>
<dbReference type="OrthoDB" id="149912at2"/>
<gene>
    <name evidence="4" type="ORF">IDAT_07500</name>
</gene>
<organism evidence="4 5">
    <name type="scientific">Pseudidiomarina atlantica</name>
    <dbReference type="NCBI Taxonomy" id="1517416"/>
    <lineage>
        <taxon>Bacteria</taxon>
        <taxon>Pseudomonadati</taxon>
        <taxon>Pseudomonadota</taxon>
        <taxon>Gammaproteobacteria</taxon>
        <taxon>Alteromonadales</taxon>
        <taxon>Idiomarinaceae</taxon>
        <taxon>Pseudidiomarina</taxon>
    </lineage>
</organism>
<dbReference type="GO" id="GO:0016787">
    <property type="term" value="F:hydrolase activity"/>
    <property type="evidence" value="ECO:0007669"/>
    <property type="project" value="UniProtKB-KW"/>
</dbReference>
<dbReference type="Proteomes" id="UP000053718">
    <property type="component" value="Unassembled WGS sequence"/>
</dbReference>
<dbReference type="eggNOG" id="COG2267">
    <property type="taxonomic scope" value="Bacteria"/>
</dbReference>
<evidence type="ECO:0000313" key="4">
    <source>
        <dbReference type="EMBL" id="KFZ28590.1"/>
    </source>
</evidence>
<dbReference type="PANTHER" id="PTHR43798">
    <property type="entry name" value="MONOACYLGLYCEROL LIPASE"/>
    <property type="match status" value="1"/>
</dbReference>
<dbReference type="PANTHER" id="PTHR43798:SF14">
    <property type="entry name" value="SERINE HYDROLASE-LIKE PROTEIN DDB_G0286239"/>
    <property type="match status" value="1"/>
</dbReference>
<dbReference type="SUPFAM" id="SSF53474">
    <property type="entry name" value="alpha/beta-Hydrolases"/>
    <property type="match status" value="1"/>
</dbReference>
<feature type="domain" description="AB hydrolase-1" evidence="3">
    <location>
        <begin position="36"/>
        <end position="285"/>
    </location>
</feature>
<dbReference type="RefSeq" id="WP_034732421.1">
    <property type="nucleotide sequence ID" value="NZ_JPIN01000007.1"/>
</dbReference>
<dbReference type="InterPro" id="IPR029058">
    <property type="entry name" value="AB_hydrolase_fold"/>
</dbReference>
<name>A0A094ILM0_9GAMM</name>
<accession>A0A094ILM0</accession>
<protein>
    <recommendedName>
        <fullName evidence="3">AB hydrolase-1 domain-containing protein</fullName>
    </recommendedName>
</protein>
<proteinExistence type="inferred from homology"/>
<dbReference type="Pfam" id="PF00561">
    <property type="entry name" value="Abhydrolase_1"/>
    <property type="match status" value="1"/>
</dbReference>
<dbReference type="STRING" id="1517416.IDAT_07500"/>
<evidence type="ECO:0000256" key="1">
    <source>
        <dbReference type="ARBA" id="ARBA00008645"/>
    </source>
</evidence>
<evidence type="ECO:0000256" key="2">
    <source>
        <dbReference type="ARBA" id="ARBA00022801"/>
    </source>
</evidence>
<dbReference type="Gene3D" id="3.40.50.1820">
    <property type="entry name" value="alpha/beta hydrolase"/>
    <property type="match status" value="1"/>
</dbReference>